<organism evidence="2 3">
    <name type="scientific">Solanum verrucosum</name>
    <dbReference type="NCBI Taxonomy" id="315347"/>
    <lineage>
        <taxon>Eukaryota</taxon>
        <taxon>Viridiplantae</taxon>
        <taxon>Streptophyta</taxon>
        <taxon>Embryophyta</taxon>
        <taxon>Tracheophyta</taxon>
        <taxon>Spermatophyta</taxon>
        <taxon>Magnoliopsida</taxon>
        <taxon>eudicotyledons</taxon>
        <taxon>Gunneridae</taxon>
        <taxon>Pentapetalae</taxon>
        <taxon>asterids</taxon>
        <taxon>lamiids</taxon>
        <taxon>Solanales</taxon>
        <taxon>Solanaceae</taxon>
        <taxon>Solanoideae</taxon>
        <taxon>Solaneae</taxon>
        <taxon>Solanum</taxon>
    </lineage>
</organism>
<feature type="compositionally biased region" description="Polar residues" evidence="1">
    <location>
        <begin position="33"/>
        <end position="46"/>
    </location>
</feature>
<dbReference type="EMBL" id="CP133621">
    <property type="protein sequence ID" value="WMV49775.1"/>
    <property type="molecule type" value="Genomic_DNA"/>
</dbReference>
<reference evidence="2" key="1">
    <citation type="submission" date="2023-08" db="EMBL/GenBank/DDBJ databases">
        <title>A de novo genome assembly of Solanum verrucosum Schlechtendal, a Mexican diploid species geographically isolated from the other diploid A-genome species in potato relatives.</title>
        <authorList>
            <person name="Hosaka K."/>
        </authorList>
    </citation>
    <scope>NUCLEOTIDE SEQUENCE</scope>
    <source>
        <tissue evidence="2">Young leaves</tissue>
    </source>
</reference>
<protein>
    <submittedName>
        <fullName evidence="2">Uncharacterized protein</fullName>
    </submittedName>
</protein>
<name>A0AAF0ZUF1_SOLVR</name>
<dbReference type="Gene3D" id="3.30.70.270">
    <property type="match status" value="1"/>
</dbReference>
<proteinExistence type="predicted"/>
<feature type="region of interest" description="Disordered" evidence="1">
    <location>
        <begin position="33"/>
        <end position="52"/>
    </location>
</feature>
<sequence length="52" mass="5756">MLKFLWSEVCEKSFQDLKDKLTLAPILTLSEGSNIDESRGTDTMSASGPDYS</sequence>
<dbReference type="InterPro" id="IPR043128">
    <property type="entry name" value="Rev_trsase/Diguanyl_cyclase"/>
</dbReference>
<keyword evidence="3" id="KW-1185">Reference proteome</keyword>
<dbReference type="AlphaFoldDB" id="A0AAF0ZUF1"/>
<dbReference type="Proteomes" id="UP001234989">
    <property type="component" value="Chromosome 10"/>
</dbReference>
<gene>
    <name evidence="2" type="ORF">MTR67_043160</name>
</gene>
<evidence type="ECO:0000313" key="3">
    <source>
        <dbReference type="Proteomes" id="UP001234989"/>
    </source>
</evidence>
<evidence type="ECO:0000256" key="1">
    <source>
        <dbReference type="SAM" id="MobiDB-lite"/>
    </source>
</evidence>
<accession>A0AAF0ZUF1</accession>
<evidence type="ECO:0000313" key="2">
    <source>
        <dbReference type="EMBL" id="WMV49775.1"/>
    </source>
</evidence>